<reference evidence="2" key="1">
    <citation type="journal article" date="2012" name="Science">
        <title>The Paleozoic origin of enzymatic lignin decomposition reconstructed from 31 fungal genomes.</title>
        <authorList>
            <person name="Floudas D."/>
            <person name="Binder M."/>
            <person name="Riley R."/>
            <person name="Barry K."/>
            <person name="Blanchette R.A."/>
            <person name="Henrissat B."/>
            <person name="Martinez A.T."/>
            <person name="Otillar R."/>
            <person name="Spatafora J.W."/>
            <person name="Yadav J.S."/>
            <person name="Aerts A."/>
            <person name="Benoit I."/>
            <person name="Boyd A."/>
            <person name="Carlson A."/>
            <person name="Copeland A."/>
            <person name="Coutinho P.M."/>
            <person name="de Vries R.P."/>
            <person name="Ferreira P."/>
            <person name="Findley K."/>
            <person name="Foster B."/>
            <person name="Gaskell J."/>
            <person name="Glotzer D."/>
            <person name="Gorecki P."/>
            <person name="Heitman J."/>
            <person name="Hesse C."/>
            <person name="Hori C."/>
            <person name="Igarashi K."/>
            <person name="Jurgens J.A."/>
            <person name="Kallen N."/>
            <person name="Kersten P."/>
            <person name="Kohler A."/>
            <person name="Kuees U."/>
            <person name="Kumar T.K.A."/>
            <person name="Kuo A."/>
            <person name="LaButti K."/>
            <person name="Larrondo L.F."/>
            <person name="Lindquist E."/>
            <person name="Ling A."/>
            <person name="Lombard V."/>
            <person name="Lucas S."/>
            <person name="Lundell T."/>
            <person name="Martin R."/>
            <person name="McLaughlin D.J."/>
            <person name="Morgenstern I."/>
            <person name="Morin E."/>
            <person name="Murat C."/>
            <person name="Nagy L.G."/>
            <person name="Nolan M."/>
            <person name="Ohm R.A."/>
            <person name="Patyshakuliyeva A."/>
            <person name="Rokas A."/>
            <person name="Ruiz-Duenas F.J."/>
            <person name="Sabat G."/>
            <person name="Salamov A."/>
            <person name="Samejima M."/>
            <person name="Schmutz J."/>
            <person name="Slot J.C."/>
            <person name="St John F."/>
            <person name="Stenlid J."/>
            <person name="Sun H."/>
            <person name="Sun S."/>
            <person name="Syed K."/>
            <person name="Tsang A."/>
            <person name="Wiebenga A."/>
            <person name="Young D."/>
            <person name="Pisabarro A."/>
            <person name="Eastwood D.C."/>
            <person name="Martin F."/>
            <person name="Cullen D."/>
            <person name="Grigoriev I.V."/>
            <person name="Hibbett D.S."/>
        </authorList>
    </citation>
    <scope>NUCLEOTIDE SEQUENCE [LARGE SCALE GENOMIC DNA]</scope>
    <source>
        <strain evidence="2">FP-101664</strain>
    </source>
</reference>
<dbReference type="OMA" id="KFLWPEE"/>
<dbReference type="AlphaFoldDB" id="R7S648"/>
<evidence type="ECO:0000313" key="1">
    <source>
        <dbReference type="EMBL" id="EIW51211.1"/>
    </source>
</evidence>
<evidence type="ECO:0000313" key="2">
    <source>
        <dbReference type="Proteomes" id="UP000054317"/>
    </source>
</evidence>
<feature type="non-terminal residue" evidence="1">
    <location>
        <position position="177"/>
    </location>
</feature>
<accession>R7S648</accession>
<dbReference type="RefSeq" id="XP_008045904.1">
    <property type="nucleotide sequence ID" value="XM_008047713.1"/>
</dbReference>
<dbReference type="OrthoDB" id="5599163at2759"/>
<dbReference type="GeneID" id="19409020"/>
<dbReference type="EMBL" id="JH711947">
    <property type="protein sequence ID" value="EIW51211.1"/>
    <property type="molecule type" value="Genomic_DNA"/>
</dbReference>
<organism evidence="1 2">
    <name type="scientific">Trametes versicolor (strain FP-101664)</name>
    <name type="common">White-rot fungus</name>
    <name type="synonym">Coriolus versicolor</name>
    <dbReference type="NCBI Taxonomy" id="717944"/>
    <lineage>
        <taxon>Eukaryota</taxon>
        <taxon>Fungi</taxon>
        <taxon>Dikarya</taxon>
        <taxon>Basidiomycota</taxon>
        <taxon>Agaricomycotina</taxon>
        <taxon>Agaricomycetes</taxon>
        <taxon>Polyporales</taxon>
        <taxon>Polyporaceae</taxon>
        <taxon>Trametes</taxon>
    </lineage>
</organism>
<keyword evidence="2" id="KW-1185">Reference proteome</keyword>
<sequence length="177" mass="20628">MERRPIVFLIIEDPRDLLDDAATTSDTCAPDQVFGAYKPVDRRVKPIPGVFPEDARVIRQFPENPLDTLPSLPKQPPEFIPTQKITMERIEEMKINKDGFLWPEEEKLFKHIFRLNERVLAFEESDRGTFREDYFSPYIIPTIPHVPWVEKNIPIPPGIREQVIELMKGKLEAGVYE</sequence>
<proteinExistence type="predicted"/>
<dbReference type="Proteomes" id="UP000054317">
    <property type="component" value="Unassembled WGS sequence"/>
</dbReference>
<dbReference type="KEGG" id="tvs:TRAVEDRAFT_137754"/>
<protein>
    <submittedName>
        <fullName evidence="1">Uncharacterized protein</fullName>
    </submittedName>
</protein>
<name>R7S648_TRAVS</name>
<gene>
    <name evidence="1" type="ORF">TRAVEDRAFT_137754</name>
</gene>